<dbReference type="RefSeq" id="XP_003020187.1">
    <property type="nucleotide sequence ID" value="XM_003020141.1"/>
</dbReference>
<dbReference type="HOGENOM" id="CLU_1318219_0_0_1"/>
<sequence length="209" mass="23525">LYSSSILSILCRGGERERASVHPNLAHVVQGVAGVTTFMRMQAREGRKELDFPHAPTRCHERMDSSAQHSVLSGQAPGENIQPTAGRGGHPFRCRGHNHTQHSDWTSLLHWDRSGTKQRIGRKTMMEIKQIEIELLKLRLGSLGRGLLWLAGWLAGPGGGRVEQAALPCHHRHSEGQRDDDNSDGFFRIMFVKRSTTYHIRSRLLLHCM</sequence>
<dbReference type="AlphaFoldDB" id="D4DF04"/>
<dbReference type="EMBL" id="ACYE01000319">
    <property type="protein sequence ID" value="EFE39569.1"/>
    <property type="molecule type" value="Genomic_DNA"/>
</dbReference>
<comment type="caution">
    <text evidence="2">The sequence shown here is derived from an EMBL/GenBank/DDBJ whole genome shotgun (WGS) entry which is preliminary data.</text>
</comment>
<evidence type="ECO:0000313" key="2">
    <source>
        <dbReference type="EMBL" id="EFE39569.1"/>
    </source>
</evidence>
<name>D4DF04_TRIVH</name>
<feature type="non-terminal residue" evidence="2">
    <location>
        <position position="1"/>
    </location>
</feature>
<evidence type="ECO:0000313" key="3">
    <source>
        <dbReference type="Proteomes" id="UP000008383"/>
    </source>
</evidence>
<evidence type="ECO:0000256" key="1">
    <source>
        <dbReference type="SAM" id="MobiDB-lite"/>
    </source>
</evidence>
<dbReference type="KEGG" id="tve:TRV_05745"/>
<proteinExistence type="predicted"/>
<organism evidence="2 3">
    <name type="scientific">Trichophyton verrucosum (strain HKI 0517)</name>
    <dbReference type="NCBI Taxonomy" id="663202"/>
    <lineage>
        <taxon>Eukaryota</taxon>
        <taxon>Fungi</taxon>
        <taxon>Dikarya</taxon>
        <taxon>Ascomycota</taxon>
        <taxon>Pezizomycotina</taxon>
        <taxon>Eurotiomycetes</taxon>
        <taxon>Eurotiomycetidae</taxon>
        <taxon>Onygenales</taxon>
        <taxon>Arthrodermataceae</taxon>
        <taxon>Trichophyton</taxon>
    </lineage>
</organism>
<dbReference type="Proteomes" id="UP000008383">
    <property type="component" value="Unassembled WGS sequence"/>
</dbReference>
<feature type="compositionally biased region" description="Basic and acidic residues" evidence="1">
    <location>
        <begin position="51"/>
        <end position="64"/>
    </location>
</feature>
<keyword evidence="3" id="KW-1185">Reference proteome</keyword>
<accession>D4DF04</accession>
<gene>
    <name evidence="2" type="ORF">TRV_05745</name>
</gene>
<feature type="region of interest" description="Disordered" evidence="1">
    <location>
        <begin position="51"/>
        <end position="89"/>
    </location>
</feature>
<dbReference type="GeneID" id="9583958"/>
<protein>
    <submittedName>
        <fullName evidence="2">Uncharacterized protein</fullName>
    </submittedName>
</protein>
<reference evidence="3" key="1">
    <citation type="journal article" date="2011" name="Genome Biol.">
        <title>Comparative and functional genomics provide insights into the pathogenicity of dermatophytic fungi.</title>
        <authorList>
            <person name="Burmester A."/>
            <person name="Shelest E."/>
            <person name="Gloeckner G."/>
            <person name="Heddergott C."/>
            <person name="Schindler S."/>
            <person name="Staib P."/>
            <person name="Heidel A."/>
            <person name="Felder M."/>
            <person name="Petzold A."/>
            <person name="Szafranski K."/>
            <person name="Feuermann M."/>
            <person name="Pedruzzi I."/>
            <person name="Priebe S."/>
            <person name="Groth M."/>
            <person name="Winkler R."/>
            <person name="Li W."/>
            <person name="Kniemeyer O."/>
            <person name="Schroeckh V."/>
            <person name="Hertweck C."/>
            <person name="Hube B."/>
            <person name="White T.C."/>
            <person name="Platzer M."/>
            <person name="Guthke R."/>
            <person name="Heitman J."/>
            <person name="Woestemeyer J."/>
            <person name="Zipfel P.F."/>
            <person name="Monod M."/>
            <person name="Brakhage A.A."/>
        </authorList>
    </citation>
    <scope>NUCLEOTIDE SEQUENCE [LARGE SCALE GENOMIC DNA]</scope>
    <source>
        <strain evidence="3">HKI 0517</strain>
    </source>
</reference>